<protein>
    <submittedName>
        <fullName evidence="2">Uncharacterized protein</fullName>
    </submittedName>
</protein>
<gene>
    <name evidence="2" type="ORF">DFH08DRAFT_863905</name>
</gene>
<evidence type="ECO:0000256" key="1">
    <source>
        <dbReference type="SAM" id="MobiDB-lite"/>
    </source>
</evidence>
<dbReference type="AlphaFoldDB" id="A0AAD7A4M7"/>
<sequence length="262" mass="29299">MPISTTPLIHRNIQVWLADAEDHKIPHGETAIDGNTISTSVSLVKGTDYVIHWRNYPGTAHTVFCEIFIHGKKSRVATHFMDKDKPETQTRSSLGRINALITGSQGNDWLSAPNPSKRAYVELHIRRATGTPTHECVPNPADPAGHLDEIAIELIDDPDEDKDPFIIFRFEFGPATKPEPDRNAIAGPSKSTVPQKRKQPMGHQSPSRSTRRSTQDQRVQVRPDDPVGRLPLSPPNSARQNSPGDHEDLLERIVNNLFRRFP</sequence>
<reference evidence="2" key="1">
    <citation type="submission" date="2023-03" db="EMBL/GenBank/DDBJ databases">
        <title>Massive genome expansion in bonnet fungi (Mycena s.s.) driven by repeated elements and novel gene families across ecological guilds.</title>
        <authorList>
            <consortium name="Lawrence Berkeley National Laboratory"/>
            <person name="Harder C.B."/>
            <person name="Miyauchi S."/>
            <person name="Viragh M."/>
            <person name="Kuo A."/>
            <person name="Thoen E."/>
            <person name="Andreopoulos B."/>
            <person name="Lu D."/>
            <person name="Skrede I."/>
            <person name="Drula E."/>
            <person name="Henrissat B."/>
            <person name="Morin E."/>
            <person name="Kohler A."/>
            <person name="Barry K."/>
            <person name="LaButti K."/>
            <person name="Morin E."/>
            <person name="Salamov A."/>
            <person name="Lipzen A."/>
            <person name="Mereny Z."/>
            <person name="Hegedus B."/>
            <person name="Baldrian P."/>
            <person name="Stursova M."/>
            <person name="Weitz H."/>
            <person name="Taylor A."/>
            <person name="Grigoriev I.V."/>
            <person name="Nagy L.G."/>
            <person name="Martin F."/>
            <person name="Kauserud H."/>
        </authorList>
    </citation>
    <scope>NUCLEOTIDE SEQUENCE</scope>
    <source>
        <strain evidence="2">CBHHK002</strain>
    </source>
</reference>
<dbReference type="EMBL" id="JARIHO010000016">
    <property type="protein sequence ID" value="KAJ7348950.1"/>
    <property type="molecule type" value="Genomic_DNA"/>
</dbReference>
<keyword evidence="3" id="KW-1185">Reference proteome</keyword>
<proteinExistence type="predicted"/>
<comment type="caution">
    <text evidence="2">The sequence shown here is derived from an EMBL/GenBank/DDBJ whole genome shotgun (WGS) entry which is preliminary data.</text>
</comment>
<name>A0AAD7A4M7_9AGAR</name>
<feature type="region of interest" description="Disordered" evidence="1">
    <location>
        <begin position="172"/>
        <end position="248"/>
    </location>
</feature>
<evidence type="ECO:0000313" key="2">
    <source>
        <dbReference type="EMBL" id="KAJ7348950.1"/>
    </source>
</evidence>
<feature type="compositionally biased region" description="Basic and acidic residues" evidence="1">
    <location>
        <begin position="213"/>
        <end position="227"/>
    </location>
</feature>
<accession>A0AAD7A4M7</accession>
<organism evidence="2 3">
    <name type="scientific">Mycena albidolilacea</name>
    <dbReference type="NCBI Taxonomy" id="1033008"/>
    <lineage>
        <taxon>Eukaryota</taxon>
        <taxon>Fungi</taxon>
        <taxon>Dikarya</taxon>
        <taxon>Basidiomycota</taxon>
        <taxon>Agaricomycotina</taxon>
        <taxon>Agaricomycetes</taxon>
        <taxon>Agaricomycetidae</taxon>
        <taxon>Agaricales</taxon>
        <taxon>Marasmiineae</taxon>
        <taxon>Mycenaceae</taxon>
        <taxon>Mycena</taxon>
    </lineage>
</organism>
<dbReference type="Proteomes" id="UP001218218">
    <property type="component" value="Unassembled WGS sequence"/>
</dbReference>
<evidence type="ECO:0000313" key="3">
    <source>
        <dbReference type="Proteomes" id="UP001218218"/>
    </source>
</evidence>